<gene>
    <name evidence="14" type="ORF">AMORRO_LOCUS5559</name>
</gene>
<accession>A0A9N9B4R4</accession>
<feature type="active site" evidence="8">
    <location>
        <position position="244"/>
    </location>
</feature>
<dbReference type="EC" id="3.4.23.21" evidence="3"/>
<evidence type="ECO:0000256" key="5">
    <source>
        <dbReference type="ARBA" id="ARBA00022729"/>
    </source>
</evidence>
<evidence type="ECO:0000256" key="7">
    <source>
        <dbReference type="ARBA" id="ARBA00022801"/>
    </source>
</evidence>
<keyword evidence="5 12" id="KW-0732">Signal</keyword>
<feature type="region of interest" description="Disordered" evidence="11">
    <location>
        <begin position="107"/>
        <end position="149"/>
    </location>
</feature>
<dbReference type="SUPFAM" id="SSF50630">
    <property type="entry name" value="Acid proteases"/>
    <property type="match status" value="1"/>
</dbReference>
<dbReference type="GO" id="GO:0004190">
    <property type="term" value="F:aspartic-type endopeptidase activity"/>
    <property type="evidence" value="ECO:0007669"/>
    <property type="project" value="UniProtKB-KW"/>
</dbReference>
<dbReference type="FunFam" id="2.40.70.10:FF:000115">
    <property type="entry name" value="Lysosomal aspartic protease"/>
    <property type="match status" value="1"/>
</dbReference>
<dbReference type="InterPro" id="IPR021109">
    <property type="entry name" value="Peptidase_aspartic_dom_sf"/>
</dbReference>
<dbReference type="Proteomes" id="UP000789342">
    <property type="component" value="Unassembled WGS sequence"/>
</dbReference>
<feature type="chain" id="PRO_5040456728" description="rhizopuspepsin" evidence="12">
    <location>
        <begin position="21"/>
        <end position="539"/>
    </location>
</feature>
<evidence type="ECO:0000256" key="6">
    <source>
        <dbReference type="ARBA" id="ARBA00022750"/>
    </source>
</evidence>
<evidence type="ECO:0000256" key="2">
    <source>
        <dbReference type="ARBA" id="ARBA00007447"/>
    </source>
</evidence>
<keyword evidence="15" id="KW-1185">Reference proteome</keyword>
<evidence type="ECO:0000256" key="1">
    <source>
        <dbReference type="ARBA" id="ARBA00001130"/>
    </source>
</evidence>
<evidence type="ECO:0000256" key="3">
    <source>
        <dbReference type="ARBA" id="ARBA00013205"/>
    </source>
</evidence>
<evidence type="ECO:0000256" key="4">
    <source>
        <dbReference type="ARBA" id="ARBA00022670"/>
    </source>
</evidence>
<dbReference type="GO" id="GO:0006508">
    <property type="term" value="P:proteolysis"/>
    <property type="evidence" value="ECO:0007669"/>
    <property type="project" value="UniProtKB-KW"/>
</dbReference>
<dbReference type="AlphaFoldDB" id="A0A9N9B4R4"/>
<keyword evidence="9" id="KW-1015">Disulfide bond</keyword>
<evidence type="ECO:0000259" key="13">
    <source>
        <dbReference type="PROSITE" id="PS51767"/>
    </source>
</evidence>
<dbReference type="PROSITE" id="PS00141">
    <property type="entry name" value="ASP_PROTEASE"/>
    <property type="match status" value="1"/>
</dbReference>
<evidence type="ECO:0000256" key="8">
    <source>
        <dbReference type="PIRSR" id="PIRSR601461-1"/>
    </source>
</evidence>
<keyword evidence="7 10" id="KW-0378">Hydrolase</keyword>
<comment type="catalytic activity">
    <reaction evidence="1">
        <text>Hydrolysis of proteins with broad specificity similar to that of pepsin A, preferring hydrophobic residues at P1 and P1'. Clots milk and activates trypsinogen. Does not cleave 4-Gln-|-His-5, but does cleave 10-His-|-Leu-11 and 12-Val-|-Glu-13 in B chain of insulin.</text>
        <dbReference type="EC" id="3.4.23.21"/>
    </reaction>
</comment>
<evidence type="ECO:0000256" key="9">
    <source>
        <dbReference type="PIRSR" id="PIRSR601461-2"/>
    </source>
</evidence>
<feature type="active site" evidence="8">
    <location>
        <position position="427"/>
    </location>
</feature>
<dbReference type="PANTHER" id="PTHR47966">
    <property type="entry name" value="BETA-SITE APP-CLEAVING ENZYME, ISOFORM A-RELATED"/>
    <property type="match status" value="1"/>
</dbReference>
<comment type="similarity">
    <text evidence="2 10">Belongs to the peptidase A1 family.</text>
</comment>
<comment type="caution">
    <text evidence="14">The sequence shown here is derived from an EMBL/GenBank/DDBJ whole genome shotgun (WGS) entry which is preliminary data.</text>
</comment>
<dbReference type="PANTHER" id="PTHR47966:SF6">
    <property type="entry name" value="PEPTIDASE A1 DOMAIN-CONTAINING PROTEIN"/>
    <property type="match status" value="1"/>
</dbReference>
<dbReference type="PRINTS" id="PR00792">
    <property type="entry name" value="PEPSIN"/>
</dbReference>
<dbReference type="OrthoDB" id="2747330at2759"/>
<feature type="domain" description="Peptidase A1" evidence="13">
    <location>
        <begin position="226"/>
        <end position="539"/>
    </location>
</feature>
<dbReference type="Pfam" id="PF00026">
    <property type="entry name" value="Asp"/>
    <property type="match status" value="1"/>
</dbReference>
<protein>
    <recommendedName>
        <fullName evidence="3">rhizopuspepsin</fullName>
        <ecNumber evidence="3">3.4.23.21</ecNumber>
    </recommendedName>
</protein>
<dbReference type="InterPro" id="IPR001461">
    <property type="entry name" value="Aspartic_peptidase_A1"/>
</dbReference>
<keyword evidence="4 10" id="KW-0645">Protease</keyword>
<sequence length="539" mass="57933">MKPTHILIITLVIFTSITFAIIPPPSIIRLKLALRNVTSTPNAVQDCKKKFHFKLLNLHNCIYKRANQKNTPKKKIVSQSGTEFFSTSSETDFTSTSTRISSPTIISSTGASTSSKSITSTSTSSKSITSTSTSSKTITSTSTSSKTITSTSTSKSVTISSTSASTSTKSIPSTSLSSKSVTKTTISLTRTSTSTKVSSTSIPKSTPSPMQIQAVGVIGLTNDVEWVAQIAVGTPPQPFLISIDTASADLWIPSIKCTKCGKSRLFNPQKSSTFTAINSRFQIQYADGGSATGLVEQDTIQIGYMNIKNQKFAMVDNLSQDFMADVVDGIMGLGYDSLAAATGTSTPLSNMLNQGLIPRAIFSVQLRPARIKSSYGGEFTFGGVDTSLFTGPITYTSVTQQLYWQISIDGVEMNGQIISGSQQVIVDTGTSLMVLGTDVVNNIIKTVKGRYDSSTGTWQVPCNMANGANAVKIAIRINNVAWTINPLDLVRERVSRSNKFCYSGMVSTDENVWILGGVFLKNVYVSNLSTFLERVKRKL</sequence>
<evidence type="ECO:0000256" key="10">
    <source>
        <dbReference type="RuleBase" id="RU000454"/>
    </source>
</evidence>
<evidence type="ECO:0000256" key="11">
    <source>
        <dbReference type="SAM" id="MobiDB-lite"/>
    </source>
</evidence>
<dbReference type="CDD" id="cd05471">
    <property type="entry name" value="pepsin_like"/>
    <property type="match status" value="1"/>
</dbReference>
<dbReference type="PROSITE" id="PS51767">
    <property type="entry name" value="PEPTIDASE_A1"/>
    <property type="match status" value="1"/>
</dbReference>
<dbReference type="Gene3D" id="2.40.70.10">
    <property type="entry name" value="Acid Proteases"/>
    <property type="match status" value="2"/>
</dbReference>
<feature type="signal peptide" evidence="12">
    <location>
        <begin position="1"/>
        <end position="20"/>
    </location>
</feature>
<evidence type="ECO:0000313" key="15">
    <source>
        <dbReference type="Proteomes" id="UP000789342"/>
    </source>
</evidence>
<dbReference type="EMBL" id="CAJVPV010003381">
    <property type="protein sequence ID" value="CAG8550684.1"/>
    <property type="molecule type" value="Genomic_DNA"/>
</dbReference>
<proteinExistence type="inferred from homology"/>
<name>A0A9N9B4R4_9GLOM</name>
<feature type="disulfide bond" evidence="9">
    <location>
        <begin position="462"/>
        <end position="501"/>
    </location>
</feature>
<dbReference type="InterPro" id="IPR034164">
    <property type="entry name" value="Pepsin-like_dom"/>
</dbReference>
<evidence type="ECO:0000313" key="14">
    <source>
        <dbReference type="EMBL" id="CAG8550684.1"/>
    </source>
</evidence>
<keyword evidence="6 10" id="KW-0064">Aspartyl protease</keyword>
<evidence type="ECO:0000256" key="12">
    <source>
        <dbReference type="SAM" id="SignalP"/>
    </source>
</evidence>
<dbReference type="InterPro" id="IPR033121">
    <property type="entry name" value="PEPTIDASE_A1"/>
</dbReference>
<dbReference type="InterPro" id="IPR001969">
    <property type="entry name" value="Aspartic_peptidase_AS"/>
</dbReference>
<reference evidence="14" key="1">
    <citation type="submission" date="2021-06" db="EMBL/GenBank/DDBJ databases">
        <authorList>
            <person name="Kallberg Y."/>
            <person name="Tangrot J."/>
            <person name="Rosling A."/>
        </authorList>
    </citation>
    <scope>NUCLEOTIDE SEQUENCE</scope>
    <source>
        <strain evidence="14">CL551</strain>
    </source>
</reference>
<organism evidence="14 15">
    <name type="scientific">Acaulospora morrowiae</name>
    <dbReference type="NCBI Taxonomy" id="94023"/>
    <lineage>
        <taxon>Eukaryota</taxon>
        <taxon>Fungi</taxon>
        <taxon>Fungi incertae sedis</taxon>
        <taxon>Mucoromycota</taxon>
        <taxon>Glomeromycotina</taxon>
        <taxon>Glomeromycetes</taxon>
        <taxon>Diversisporales</taxon>
        <taxon>Acaulosporaceae</taxon>
        <taxon>Acaulospora</taxon>
    </lineage>
</organism>